<sequence length="565" mass="65090">SILTMENKPEHESAPGAVDVAYQVAEGVANVAVDTAKLFFPWIEGLAKLLEEANNAYENAKYNKTTCVLLFDRIENGVVALKKLYRHREDNEKEFRKKSFYTTFIRFINIMNKVKDFMKDISELNSCAQYFASKSIKKRLEELIKEYDTASGELHLAITVYSAEQTEKELASMHRDIEQTKKLVGTLKSSIEIKVEDVSSKVEDLRSDLDKKWETLRDTNELVREMNRQLNNADSQTSFTPPQIPENKLTYPAIGKPTDKRGSVYKRMLNLAQEVACKPITREQLSKKLQSELAILKKMDICKNIIRFHGISKLNGEHVIIFDWAEYGTLKDVYEKKIGIDWNKKLLIARDVCSGLVYLHECSILHHDIRCESILVVDTAGSLDVKIANFNLSREHNEHSREIKSPAKLLPWLAPEKMRDSKTRYDVKCETYSFGMLLWELGHEKIPYSRWKDDAVRLKEYVLSGKREEINFGLCSDLIKKMIEAWKDDPMVRPLVQVMLIDLQSLCERYSPTLPPQRITTRQDSEFDLGEDFEDFGDDSISVEPPLVSNRTDEKSSLNKSPVRI</sequence>
<evidence type="ECO:0000313" key="1">
    <source>
        <dbReference type="EMBL" id="CAG8547544.1"/>
    </source>
</evidence>
<proteinExistence type="predicted"/>
<organism evidence="1 2">
    <name type="scientific">Acaulospora colombiana</name>
    <dbReference type="NCBI Taxonomy" id="27376"/>
    <lineage>
        <taxon>Eukaryota</taxon>
        <taxon>Fungi</taxon>
        <taxon>Fungi incertae sedis</taxon>
        <taxon>Mucoromycota</taxon>
        <taxon>Glomeromycotina</taxon>
        <taxon>Glomeromycetes</taxon>
        <taxon>Diversisporales</taxon>
        <taxon>Acaulosporaceae</taxon>
        <taxon>Acaulospora</taxon>
    </lineage>
</organism>
<evidence type="ECO:0000313" key="2">
    <source>
        <dbReference type="Proteomes" id="UP000789525"/>
    </source>
</evidence>
<dbReference type="EMBL" id="CAJVPT010008037">
    <property type="protein sequence ID" value="CAG8547544.1"/>
    <property type="molecule type" value="Genomic_DNA"/>
</dbReference>
<keyword evidence="2" id="KW-1185">Reference proteome</keyword>
<protein>
    <submittedName>
        <fullName evidence="1">487_t:CDS:1</fullName>
    </submittedName>
</protein>
<name>A0ACA9LS17_9GLOM</name>
<gene>
    <name evidence="1" type="ORF">ACOLOM_LOCUS4718</name>
</gene>
<accession>A0ACA9LS17</accession>
<dbReference type="Proteomes" id="UP000789525">
    <property type="component" value="Unassembled WGS sequence"/>
</dbReference>
<reference evidence="1" key="1">
    <citation type="submission" date="2021-06" db="EMBL/GenBank/DDBJ databases">
        <authorList>
            <person name="Kallberg Y."/>
            <person name="Tangrot J."/>
            <person name="Rosling A."/>
        </authorList>
    </citation>
    <scope>NUCLEOTIDE SEQUENCE</scope>
    <source>
        <strain evidence="1">CL356</strain>
    </source>
</reference>
<comment type="caution">
    <text evidence="1">The sequence shown here is derived from an EMBL/GenBank/DDBJ whole genome shotgun (WGS) entry which is preliminary data.</text>
</comment>
<feature type="non-terminal residue" evidence="1">
    <location>
        <position position="1"/>
    </location>
</feature>